<evidence type="ECO:0000313" key="3">
    <source>
        <dbReference type="Proteomes" id="UP000254208"/>
    </source>
</evidence>
<evidence type="ECO:0000313" key="4">
    <source>
        <dbReference type="Proteomes" id="UP001162044"/>
    </source>
</evidence>
<organism evidence="1 4">
    <name type="scientific">Providencia rettgeri</name>
    <dbReference type="NCBI Taxonomy" id="587"/>
    <lineage>
        <taxon>Bacteria</taxon>
        <taxon>Pseudomonadati</taxon>
        <taxon>Pseudomonadota</taxon>
        <taxon>Gammaproteobacteria</taxon>
        <taxon>Enterobacterales</taxon>
        <taxon>Morganellaceae</taxon>
        <taxon>Providencia</taxon>
    </lineage>
</organism>
<dbReference type="RefSeq" id="WP_004911225.1">
    <property type="nucleotide sequence ID" value="NZ_ABEXOA020000033.1"/>
</dbReference>
<reference evidence="1" key="3">
    <citation type="submission" date="2023-10" db="EMBL/GenBank/DDBJ databases">
        <title>Analysis of Resistance Genes of Carbapenem-resistant Providencia rettgeri.</title>
        <authorList>
            <person name="Liu M."/>
        </authorList>
    </citation>
    <scope>NUCLEOTIDE SEQUENCE</scope>
    <source>
        <strain evidence="1">QITACRE101</strain>
    </source>
</reference>
<protein>
    <submittedName>
        <fullName evidence="1">Uncharacterized protein</fullName>
    </submittedName>
</protein>
<dbReference type="Proteomes" id="UP000254208">
    <property type="component" value="Unassembled WGS sequence"/>
</dbReference>
<sequence>MDILEKTLLFGNDFLTTTNPARLVPFKFEIYRSEQGFYHRVYKQVGMSGANFGQTFQVWAFEEQKSWDKQTDDTTVDEYIQHCQDIYKRNNT</sequence>
<dbReference type="OMA" id="VWAFEEQ"/>
<evidence type="ECO:0000313" key="1">
    <source>
        <dbReference type="EMBL" id="MDH2304521.1"/>
    </source>
</evidence>
<dbReference type="Proteomes" id="UP001162044">
    <property type="component" value="Unassembled WGS sequence"/>
</dbReference>
<dbReference type="EMBL" id="UGTZ01000001">
    <property type="protein sequence ID" value="SUC31233.1"/>
    <property type="molecule type" value="Genomic_DNA"/>
</dbReference>
<proteinExistence type="predicted"/>
<gene>
    <name evidence="2" type="ORF">NCTC11801_02183</name>
    <name evidence="1" type="ORF">QDQ51_03695</name>
</gene>
<dbReference type="AlphaFoldDB" id="A0A1B8SMD0"/>
<evidence type="ECO:0000313" key="2">
    <source>
        <dbReference type="EMBL" id="SUC31233.1"/>
    </source>
</evidence>
<name>A0A1B8SMD0_PRORE</name>
<reference evidence="2 3" key="1">
    <citation type="submission" date="2018-06" db="EMBL/GenBank/DDBJ databases">
        <authorList>
            <consortium name="Pathogen Informatics"/>
            <person name="Doyle S."/>
        </authorList>
    </citation>
    <scope>NUCLEOTIDE SEQUENCE [LARGE SCALE GENOMIC DNA]</scope>
    <source>
        <strain evidence="2 3">NCTC11801</strain>
    </source>
</reference>
<reference evidence="1" key="2">
    <citation type="submission" date="2023-04" db="EMBL/GenBank/DDBJ databases">
        <authorList>
            <person name="Li W."/>
        </authorList>
    </citation>
    <scope>NUCLEOTIDE SEQUENCE</scope>
    <source>
        <strain evidence="1">QITACRE101</strain>
    </source>
</reference>
<dbReference type="EMBL" id="JARVQW010000001">
    <property type="protein sequence ID" value="MDH2304521.1"/>
    <property type="molecule type" value="Genomic_DNA"/>
</dbReference>
<dbReference type="GeneID" id="93673087"/>
<dbReference type="OrthoDB" id="6455338at2"/>
<accession>A0A1B8SMD0</accession>